<dbReference type="EMBL" id="JAVXUP010000327">
    <property type="protein sequence ID" value="KAK3030807.1"/>
    <property type="molecule type" value="Genomic_DNA"/>
</dbReference>
<organism evidence="1 2">
    <name type="scientific">Escallonia herrerae</name>
    <dbReference type="NCBI Taxonomy" id="1293975"/>
    <lineage>
        <taxon>Eukaryota</taxon>
        <taxon>Viridiplantae</taxon>
        <taxon>Streptophyta</taxon>
        <taxon>Embryophyta</taxon>
        <taxon>Tracheophyta</taxon>
        <taxon>Spermatophyta</taxon>
        <taxon>Magnoliopsida</taxon>
        <taxon>eudicotyledons</taxon>
        <taxon>Gunneridae</taxon>
        <taxon>Pentapetalae</taxon>
        <taxon>asterids</taxon>
        <taxon>campanulids</taxon>
        <taxon>Escalloniales</taxon>
        <taxon>Escalloniaceae</taxon>
        <taxon>Escallonia</taxon>
    </lineage>
</organism>
<proteinExistence type="predicted"/>
<name>A0AA88WND2_9ASTE</name>
<keyword evidence="2" id="KW-1185">Reference proteome</keyword>
<sequence length="119" mass="13121">MPPDGYTFVTPATIAFTKLAPNFPKHWAMTLMKNTPWFYFPPLPTRKVPSNATRVVILARAFLTTVQSVRLIYTPSAHHASINQAPLPMIIRCLAVIYAKGLVPTTGSTDVIHADSMPT</sequence>
<comment type="caution">
    <text evidence="1">The sequence shown here is derived from an EMBL/GenBank/DDBJ whole genome shotgun (WGS) entry which is preliminary data.</text>
</comment>
<evidence type="ECO:0000313" key="1">
    <source>
        <dbReference type="EMBL" id="KAK3030807.1"/>
    </source>
</evidence>
<evidence type="ECO:0000313" key="2">
    <source>
        <dbReference type="Proteomes" id="UP001188597"/>
    </source>
</evidence>
<gene>
    <name evidence="1" type="ORF">RJ639_037188</name>
</gene>
<accession>A0AA88WND2</accession>
<reference evidence="1" key="1">
    <citation type="submission" date="2022-12" db="EMBL/GenBank/DDBJ databases">
        <title>Draft genome assemblies for two species of Escallonia (Escalloniales).</title>
        <authorList>
            <person name="Chanderbali A."/>
            <person name="Dervinis C."/>
            <person name="Anghel I."/>
            <person name="Soltis D."/>
            <person name="Soltis P."/>
            <person name="Zapata F."/>
        </authorList>
    </citation>
    <scope>NUCLEOTIDE SEQUENCE</scope>
    <source>
        <strain evidence="1">UCBG64.0493</strain>
        <tissue evidence="1">Leaf</tissue>
    </source>
</reference>
<dbReference type="AlphaFoldDB" id="A0AA88WND2"/>
<protein>
    <submittedName>
        <fullName evidence="1">Uncharacterized protein</fullName>
    </submittedName>
</protein>
<dbReference type="Proteomes" id="UP001188597">
    <property type="component" value="Unassembled WGS sequence"/>
</dbReference>